<organism evidence="2 3">
    <name type="scientific">Microtetraspora glauca</name>
    <dbReference type="NCBI Taxonomy" id="1996"/>
    <lineage>
        <taxon>Bacteria</taxon>
        <taxon>Bacillati</taxon>
        <taxon>Actinomycetota</taxon>
        <taxon>Actinomycetes</taxon>
        <taxon>Streptosporangiales</taxon>
        <taxon>Streptosporangiaceae</taxon>
        <taxon>Microtetraspora</taxon>
    </lineage>
</organism>
<reference evidence="2 3" key="1">
    <citation type="submission" date="2024-06" db="EMBL/GenBank/DDBJ databases">
        <title>The Natural Products Discovery Center: Release of the First 8490 Sequenced Strains for Exploring Actinobacteria Biosynthetic Diversity.</title>
        <authorList>
            <person name="Kalkreuter E."/>
            <person name="Kautsar S.A."/>
            <person name="Yang D."/>
            <person name="Bader C.D."/>
            <person name="Teijaro C.N."/>
            <person name="Fluegel L."/>
            <person name="Davis C.M."/>
            <person name="Simpson J.R."/>
            <person name="Lauterbach L."/>
            <person name="Steele A.D."/>
            <person name="Gui C."/>
            <person name="Meng S."/>
            <person name="Li G."/>
            <person name="Viehrig K."/>
            <person name="Ye F."/>
            <person name="Su P."/>
            <person name="Kiefer A.F."/>
            <person name="Nichols A."/>
            <person name="Cepeda A.J."/>
            <person name="Yan W."/>
            <person name="Fan B."/>
            <person name="Jiang Y."/>
            <person name="Adhikari A."/>
            <person name="Zheng C.-J."/>
            <person name="Schuster L."/>
            <person name="Cowan T.M."/>
            <person name="Smanski M.J."/>
            <person name="Chevrette M.G."/>
            <person name="De Carvalho L.P.S."/>
            <person name="Shen B."/>
        </authorList>
    </citation>
    <scope>NUCLEOTIDE SEQUENCE [LARGE SCALE GENOMIC DNA]</scope>
    <source>
        <strain evidence="2 3">NPDC050100</strain>
    </source>
</reference>
<sequence>MNPRDNLDVATSAREMADNAPPGSLHQAAATSVAISCATARDIDQARVALDGITPDEVRQAAIEIFDRLAASDAPGDEPDDDAGASAP</sequence>
<keyword evidence="3" id="KW-1185">Reference proteome</keyword>
<accession>A0ABV3GMG4</accession>
<evidence type="ECO:0000313" key="2">
    <source>
        <dbReference type="EMBL" id="MEV0972631.1"/>
    </source>
</evidence>
<protein>
    <submittedName>
        <fullName evidence="2">Uncharacterized protein</fullName>
    </submittedName>
</protein>
<gene>
    <name evidence="2" type="ORF">AB0I59_28845</name>
</gene>
<name>A0ABV3GMG4_MICGL</name>
<dbReference type="Proteomes" id="UP001551675">
    <property type="component" value="Unassembled WGS sequence"/>
</dbReference>
<feature type="compositionally biased region" description="Acidic residues" evidence="1">
    <location>
        <begin position="75"/>
        <end position="88"/>
    </location>
</feature>
<proteinExistence type="predicted"/>
<feature type="region of interest" description="Disordered" evidence="1">
    <location>
        <begin position="69"/>
        <end position="88"/>
    </location>
</feature>
<dbReference type="RefSeq" id="WP_061257892.1">
    <property type="nucleotide sequence ID" value="NZ_JBFALK010000017.1"/>
</dbReference>
<evidence type="ECO:0000313" key="3">
    <source>
        <dbReference type="Proteomes" id="UP001551675"/>
    </source>
</evidence>
<evidence type="ECO:0000256" key="1">
    <source>
        <dbReference type="SAM" id="MobiDB-lite"/>
    </source>
</evidence>
<dbReference type="EMBL" id="JBFALK010000017">
    <property type="protein sequence ID" value="MEV0972631.1"/>
    <property type="molecule type" value="Genomic_DNA"/>
</dbReference>
<comment type="caution">
    <text evidence="2">The sequence shown here is derived from an EMBL/GenBank/DDBJ whole genome shotgun (WGS) entry which is preliminary data.</text>
</comment>